<feature type="region of interest" description="Disordered" evidence="1">
    <location>
        <begin position="1"/>
        <end position="42"/>
    </location>
</feature>
<reference evidence="2 3" key="1">
    <citation type="journal article" date="2021" name="BMC Genomics">
        <title>Datura genome reveals duplications of psychoactive alkaloid biosynthetic genes and high mutation rate following tissue culture.</title>
        <authorList>
            <person name="Rajewski A."/>
            <person name="Carter-House D."/>
            <person name="Stajich J."/>
            <person name="Litt A."/>
        </authorList>
    </citation>
    <scope>NUCLEOTIDE SEQUENCE [LARGE SCALE GENOMIC DNA]</scope>
    <source>
        <strain evidence="2">AR-01</strain>
    </source>
</reference>
<keyword evidence="3" id="KW-1185">Reference proteome</keyword>
<feature type="compositionally biased region" description="Basic and acidic residues" evidence="1">
    <location>
        <begin position="12"/>
        <end position="42"/>
    </location>
</feature>
<evidence type="ECO:0000313" key="3">
    <source>
        <dbReference type="Proteomes" id="UP000823775"/>
    </source>
</evidence>
<feature type="compositionally biased region" description="Basic residues" evidence="1">
    <location>
        <begin position="1"/>
        <end position="11"/>
    </location>
</feature>
<evidence type="ECO:0000256" key="1">
    <source>
        <dbReference type="SAM" id="MobiDB-lite"/>
    </source>
</evidence>
<comment type="caution">
    <text evidence="2">The sequence shown here is derived from an EMBL/GenBank/DDBJ whole genome shotgun (WGS) entry which is preliminary data.</text>
</comment>
<evidence type="ECO:0000313" key="2">
    <source>
        <dbReference type="EMBL" id="MCD9639074.1"/>
    </source>
</evidence>
<sequence length="145" mass="16247">MEKRGRGRRNRGREEEVRRRRDLEGIPAAEGEKRRREVRRGREDRWWPERRLVELSVVTVHGWKKERRGPALMEVGGRRRGHGGGSVWLLLLLPSPAVSGGDLFGVVFSGHGGRKNGEMVDEGEEEGGPAAVQWGSYRRGEGSGG</sequence>
<protein>
    <submittedName>
        <fullName evidence="2">Uncharacterized protein</fullName>
    </submittedName>
</protein>
<gene>
    <name evidence="2" type="ORF">HAX54_023357</name>
</gene>
<dbReference type="EMBL" id="JACEIK010002837">
    <property type="protein sequence ID" value="MCD9639074.1"/>
    <property type="molecule type" value="Genomic_DNA"/>
</dbReference>
<dbReference type="Proteomes" id="UP000823775">
    <property type="component" value="Unassembled WGS sequence"/>
</dbReference>
<accession>A0ABS8UWU9</accession>
<organism evidence="2 3">
    <name type="scientific">Datura stramonium</name>
    <name type="common">Jimsonweed</name>
    <name type="synonym">Common thornapple</name>
    <dbReference type="NCBI Taxonomy" id="4076"/>
    <lineage>
        <taxon>Eukaryota</taxon>
        <taxon>Viridiplantae</taxon>
        <taxon>Streptophyta</taxon>
        <taxon>Embryophyta</taxon>
        <taxon>Tracheophyta</taxon>
        <taxon>Spermatophyta</taxon>
        <taxon>Magnoliopsida</taxon>
        <taxon>eudicotyledons</taxon>
        <taxon>Gunneridae</taxon>
        <taxon>Pentapetalae</taxon>
        <taxon>asterids</taxon>
        <taxon>lamiids</taxon>
        <taxon>Solanales</taxon>
        <taxon>Solanaceae</taxon>
        <taxon>Solanoideae</taxon>
        <taxon>Datureae</taxon>
        <taxon>Datura</taxon>
    </lineage>
</organism>
<feature type="region of interest" description="Disordered" evidence="1">
    <location>
        <begin position="115"/>
        <end position="145"/>
    </location>
</feature>
<proteinExistence type="predicted"/>
<name>A0ABS8UWU9_DATST</name>